<feature type="transmembrane region" description="Helical" evidence="1">
    <location>
        <begin position="12"/>
        <end position="32"/>
    </location>
</feature>
<name>A0A2S9H2R5_9BURK</name>
<keyword evidence="1" id="KW-0472">Membrane</keyword>
<dbReference type="EMBL" id="PUGF01000003">
    <property type="protein sequence ID" value="PRC94271.1"/>
    <property type="molecule type" value="Genomic_DNA"/>
</dbReference>
<dbReference type="AlphaFoldDB" id="A0A2S9H2R5"/>
<feature type="transmembrane region" description="Helical" evidence="1">
    <location>
        <begin position="68"/>
        <end position="90"/>
    </location>
</feature>
<evidence type="ECO:0000313" key="2">
    <source>
        <dbReference type="EMBL" id="PRC94271.1"/>
    </source>
</evidence>
<proteinExistence type="predicted"/>
<protein>
    <recommendedName>
        <fullName evidence="4">DoxX</fullName>
    </recommendedName>
</protein>
<keyword evidence="1" id="KW-0812">Transmembrane</keyword>
<reference evidence="2 3" key="1">
    <citation type="submission" date="2018-02" db="EMBL/GenBank/DDBJ databases">
        <title>Solimicrobium silvestre gen. nov., sp. nov., isolated from alpine forest soil.</title>
        <authorList>
            <person name="Margesin R."/>
            <person name="Albuquerque L."/>
            <person name="Zhang D.-C."/>
            <person name="Froufe H.J.C."/>
            <person name="Severino R."/>
            <person name="Roxo I."/>
            <person name="Egas C."/>
            <person name="Da Costa M.S."/>
        </authorList>
    </citation>
    <scope>NUCLEOTIDE SEQUENCE [LARGE SCALE GENOMIC DNA]</scope>
    <source>
        <strain evidence="2 3">S20-91</strain>
    </source>
</reference>
<organism evidence="2 3">
    <name type="scientific">Solimicrobium silvestre</name>
    <dbReference type="NCBI Taxonomy" id="2099400"/>
    <lineage>
        <taxon>Bacteria</taxon>
        <taxon>Pseudomonadati</taxon>
        <taxon>Pseudomonadota</taxon>
        <taxon>Betaproteobacteria</taxon>
        <taxon>Burkholderiales</taxon>
        <taxon>Oxalobacteraceae</taxon>
        <taxon>Solimicrobium</taxon>
    </lineage>
</organism>
<feature type="transmembrane region" description="Helical" evidence="1">
    <location>
        <begin position="97"/>
        <end position="115"/>
    </location>
</feature>
<accession>A0A2S9H2R5</accession>
<dbReference type="Proteomes" id="UP000237839">
    <property type="component" value="Unassembled WGS sequence"/>
</dbReference>
<keyword evidence="3" id="KW-1185">Reference proteome</keyword>
<evidence type="ECO:0000313" key="3">
    <source>
        <dbReference type="Proteomes" id="UP000237839"/>
    </source>
</evidence>
<keyword evidence="1" id="KW-1133">Transmembrane helix</keyword>
<comment type="caution">
    <text evidence="2">The sequence shown here is derived from an EMBL/GenBank/DDBJ whole genome shotgun (WGS) entry which is preliminary data.</text>
</comment>
<feature type="transmembrane region" description="Helical" evidence="1">
    <location>
        <begin position="121"/>
        <end position="139"/>
    </location>
</feature>
<gene>
    <name evidence="2" type="ORF">S2091_0892</name>
</gene>
<evidence type="ECO:0008006" key="4">
    <source>
        <dbReference type="Google" id="ProtNLM"/>
    </source>
</evidence>
<sequence length="151" mass="16531">MKELKLTEENSWKAALYFSRIALAAAFLSAVADRFGLWGKMGELGVSWGSMAGFYPHVAKLSPWSPAAFIPALAWLITILEALLGIFLLLGIQVRKTALFSALLLLLFAMSMMAFQSLKLSLNFSVLTCAACAVFVYLASNTQAREFGRAR</sequence>
<evidence type="ECO:0000256" key="1">
    <source>
        <dbReference type="SAM" id="Phobius"/>
    </source>
</evidence>